<feature type="signal peptide" evidence="1">
    <location>
        <begin position="1"/>
        <end position="26"/>
    </location>
</feature>
<organism evidence="3 4">
    <name type="scientific">Alginatibacterium sediminis</name>
    <dbReference type="NCBI Taxonomy" id="2164068"/>
    <lineage>
        <taxon>Bacteria</taxon>
        <taxon>Pseudomonadati</taxon>
        <taxon>Pseudomonadota</taxon>
        <taxon>Gammaproteobacteria</taxon>
        <taxon>Alteromonadales</taxon>
        <taxon>Alteromonadaceae</taxon>
        <taxon>Alginatibacterium</taxon>
    </lineage>
</organism>
<evidence type="ECO:0000313" key="4">
    <source>
        <dbReference type="Proteomes" id="UP000286482"/>
    </source>
</evidence>
<dbReference type="RefSeq" id="WP_120355944.1">
    <property type="nucleotide sequence ID" value="NZ_RAQO01000008.1"/>
</dbReference>
<dbReference type="AlphaFoldDB" id="A0A420E8P3"/>
<dbReference type="Proteomes" id="UP000286482">
    <property type="component" value="Unassembled WGS sequence"/>
</dbReference>
<dbReference type="InterPro" id="IPR025411">
    <property type="entry name" value="DUF4136"/>
</dbReference>
<evidence type="ECO:0000313" key="3">
    <source>
        <dbReference type="EMBL" id="RKF15859.1"/>
    </source>
</evidence>
<name>A0A420E8P3_9ALTE</name>
<reference evidence="3 4" key="1">
    <citation type="submission" date="2018-09" db="EMBL/GenBank/DDBJ databases">
        <authorList>
            <person name="Wang Z."/>
        </authorList>
    </citation>
    <scope>NUCLEOTIDE SEQUENCE [LARGE SCALE GENOMIC DNA]</scope>
    <source>
        <strain evidence="3 4">ALS 81</strain>
    </source>
</reference>
<gene>
    <name evidence="3" type="ORF">DBZ36_15930</name>
</gene>
<feature type="domain" description="DUF4136" evidence="2">
    <location>
        <begin position="71"/>
        <end position="182"/>
    </location>
</feature>
<comment type="caution">
    <text evidence="3">The sequence shown here is derived from an EMBL/GenBank/DDBJ whole genome shotgun (WGS) entry which is preliminary data.</text>
</comment>
<feature type="chain" id="PRO_5019044472" evidence="1">
    <location>
        <begin position="27"/>
        <end position="185"/>
    </location>
</feature>
<proteinExistence type="predicted"/>
<dbReference type="OrthoDB" id="6225622at2"/>
<keyword evidence="1" id="KW-0732">Signal</keyword>
<dbReference type="PROSITE" id="PS51257">
    <property type="entry name" value="PROKAR_LIPOPROTEIN"/>
    <property type="match status" value="1"/>
</dbReference>
<sequence>MKASVTLVIVAAMLSLLTACSSPVNSPDPAARIAVSSGWLYPALYPSGSSFALLRVYPENSSLPANVALEAYQRYGKVIERNLLANGYIQSSPETADFLVRYGLALDADVSDAQMLAKFGISSGLQSLEQLQKASLLIYMLDPLSERLDYRSVAQGFMQDEGSSDEELEFEQRVVSSMLTQFYQE</sequence>
<evidence type="ECO:0000259" key="2">
    <source>
        <dbReference type="Pfam" id="PF13590"/>
    </source>
</evidence>
<evidence type="ECO:0000256" key="1">
    <source>
        <dbReference type="SAM" id="SignalP"/>
    </source>
</evidence>
<keyword evidence="4" id="KW-1185">Reference proteome</keyword>
<protein>
    <submittedName>
        <fullName evidence="3">DUF4136 domain-containing protein</fullName>
    </submittedName>
</protein>
<accession>A0A420E8P3</accession>
<dbReference type="EMBL" id="RAQO01000008">
    <property type="protein sequence ID" value="RKF15859.1"/>
    <property type="molecule type" value="Genomic_DNA"/>
</dbReference>
<dbReference type="Pfam" id="PF13590">
    <property type="entry name" value="DUF4136"/>
    <property type="match status" value="1"/>
</dbReference>